<dbReference type="STRING" id="2094558.A0A314U6I0"/>
<organism evidence="1 2">
    <name type="scientific">Prunus yedoensis var. nudiflora</name>
    <dbReference type="NCBI Taxonomy" id="2094558"/>
    <lineage>
        <taxon>Eukaryota</taxon>
        <taxon>Viridiplantae</taxon>
        <taxon>Streptophyta</taxon>
        <taxon>Embryophyta</taxon>
        <taxon>Tracheophyta</taxon>
        <taxon>Spermatophyta</taxon>
        <taxon>Magnoliopsida</taxon>
        <taxon>eudicotyledons</taxon>
        <taxon>Gunneridae</taxon>
        <taxon>Pentapetalae</taxon>
        <taxon>rosids</taxon>
        <taxon>fabids</taxon>
        <taxon>Rosales</taxon>
        <taxon>Rosaceae</taxon>
        <taxon>Amygdaloideae</taxon>
        <taxon>Amygdaleae</taxon>
        <taxon>Prunus</taxon>
    </lineage>
</organism>
<dbReference type="PANTHER" id="PTHR31170">
    <property type="entry name" value="BNAC04G53230D PROTEIN"/>
    <property type="match status" value="1"/>
</dbReference>
<evidence type="ECO:0000313" key="1">
    <source>
        <dbReference type="EMBL" id="PQM32955.1"/>
    </source>
</evidence>
<dbReference type="Pfam" id="PF03140">
    <property type="entry name" value="DUF247"/>
    <property type="match status" value="1"/>
</dbReference>
<dbReference type="InterPro" id="IPR004158">
    <property type="entry name" value="DUF247_pln"/>
</dbReference>
<dbReference type="PANTHER" id="PTHR31170:SF17">
    <property type="match status" value="1"/>
</dbReference>
<name>A0A314U6I0_PRUYE</name>
<proteinExistence type="predicted"/>
<dbReference type="OrthoDB" id="1184974at2759"/>
<protein>
    <submittedName>
        <fullName evidence="1">UPF0481 protein</fullName>
    </submittedName>
</protein>
<evidence type="ECO:0000313" key="2">
    <source>
        <dbReference type="Proteomes" id="UP000250321"/>
    </source>
</evidence>
<sequence>MMVVDGCFIVELFRKATNEVPIGADDPVFNTAWMQSALNKDLFLLENQLPWKVIDCLFHCTKEKDKPKSNHLLLLALKFFEIDAFNQDPHANRLLETKHLLDGIRNSLLASVPRSRN</sequence>
<reference evidence="1 2" key="1">
    <citation type="submission" date="2018-02" db="EMBL/GenBank/DDBJ databases">
        <title>Draft genome of wild Prunus yedoensis var. nudiflora.</title>
        <authorList>
            <person name="Baek S."/>
            <person name="Kim J.-H."/>
            <person name="Choi K."/>
            <person name="Kim G.-B."/>
            <person name="Cho A."/>
            <person name="Jang H."/>
            <person name="Shin C.-H."/>
            <person name="Yu H.-J."/>
            <person name="Mun J.-H."/>
        </authorList>
    </citation>
    <scope>NUCLEOTIDE SEQUENCE [LARGE SCALE GENOMIC DNA]</scope>
    <source>
        <strain evidence="2">cv. Jeju island</strain>
        <tissue evidence="1">Leaf</tissue>
    </source>
</reference>
<gene>
    <name evidence="1" type="ORF">Pyn_26011</name>
</gene>
<keyword evidence="2" id="KW-1185">Reference proteome</keyword>
<dbReference type="AlphaFoldDB" id="A0A314U6I0"/>
<accession>A0A314U6I0</accession>
<dbReference type="EMBL" id="PJQY01003984">
    <property type="protein sequence ID" value="PQM32955.1"/>
    <property type="molecule type" value="Genomic_DNA"/>
</dbReference>
<dbReference type="Proteomes" id="UP000250321">
    <property type="component" value="Unassembled WGS sequence"/>
</dbReference>
<comment type="caution">
    <text evidence="1">The sequence shown here is derived from an EMBL/GenBank/DDBJ whole genome shotgun (WGS) entry which is preliminary data.</text>
</comment>